<keyword evidence="3" id="KW-1185">Reference proteome</keyword>
<protein>
    <submittedName>
        <fullName evidence="2">Uncharacterized protein</fullName>
    </submittedName>
</protein>
<evidence type="ECO:0000313" key="2">
    <source>
        <dbReference type="EMBL" id="KAK2593263.1"/>
    </source>
</evidence>
<dbReference type="InterPro" id="IPR024079">
    <property type="entry name" value="MetalloPept_cat_dom_sf"/>
</dbReference>
<evidence type="ECO:0000256" key="1">
    <source>
        <dbReference type="SAM" id="MobiDB-lite"/>
    </source>
</evidence>
<feature type="region of interest" description="Disordered" evidence="1">
    <location>
        <begin position="222"/>
        <end position="243"/>
    </location>
</feature>
<evidence type="ECO:0000313" key="3">
    <source>
        <dbReference type="Proteomes" id="UP001251528"/>
    </source>
</evidence>
<name>A0AAJ0FW01_9HYPO</name>
<dbReference type="EMBL" id="JASWJB010000220">
    <property type="protein sequence ID" value="KAK2593263.1"/>
    <property type="molecule type" value="Genomic_DNA"/>
</dbReference>
<comment type="caution">
    <text evidence="2">The sequence shown here is derived from an EMBL/GenBank/DDBJ whole genome shotgun (WGS) entry which is preliminary data.</text>
</comment>
<gene>
    <name evidence="2" type="ORF">QQS21_009028</name>
</gene>
<dbReference type="AlphaFoldDB" id="A0AAJ0FW01"/>
<dbReference type="GO" id="GO:0008237">
    <property type="term" value="F:metallopeptidase activity"/>
    <property type="evidence" value="ECO:0007669"/>
    <property type="project" value="InterPro"/>
</dbReference>
<sequence>MDYTDDACKTEFSPGQISRLHSLWQRFRRPIKDCGSSNFTEENCGTKLFCQLYDMPNTRPDNRFKNGLDCLADREPDKFCALYGHPQKPDDRFKNVADCLAALSPELKCMMYDLPKSRRPDSRFNDRSDCQADLARSCHIYNDPLMRPDERFKDGTDCLVNQAPDKFCQLYDTDQRPDNAFKNRADCLEERAPVMFCLLYDYPKLKPDDKFKNRSECVTARRIKSSPTNNNNNNKVRSAISAT</sequence>
<dbReference type="Proteomes" id="UP001251528">
    <property type="component" value="Unassembled WGS sequence"/>
</dbReference>
<proteinExistence type="predicted"/>
<dbReference type="Gene3D" id="3.40.390.10">
    <property type="entry name" value="Collagenase (Catalytic Domain)"/>
    <property type="match status" value="1"/>
</dbReference>
<accession>A0AAJ0FW01</accession>
<reference evidence="2" key="1">
    <citation type="submission" date="2023-06" db="EMBL/GenBank/DDBJ databases">
        <title>Conoideocrella luteorostrata (Hypocreales: Clavicipitaceae), a potential biocontrol fungus for elongate hemlock scale in United States Christmas tree production areas.</title>
        <authorList>
            <person name="Barrett H."/>
            <person name="Lovett B."/>
            <person name="Macias A.M."/>
            <person name="Stajich J.E."/>
            <person name="Kasson M.T."/>
        </authorList>
    </citation>
    <scope>NUCLEOTIDE SEQUENCE</scope>
    <source>
        <strain evidence="2">ARSEF 14590</strain>
    </source>
</reference>
<organism evidence="2 3">
    <name type="scientific">Conoideocrella luteorostrata</name>
    <dbReference type="NCBI Taxonomy" id="1105319"/>
    <lineage>
        <taxon>Eukaryota</taxon>
        <taxon>Fungi</taxon>
        <taxon>Dikarya</taxon>
        <taxon>Ascomycota</taxon>
        <taxon>Pezizomycotina</taxon>
        <taxon>Sordariomycetes</taxon>
        <taxon>Hypocreomycetidae</taxon>
        <taxon>Hypocreales</taxon>
        <taxon>Clavicipitaceae</taxon>
        <taxon>Conoideocrella</taxon>
    </lineage>
</organism>